<evidence type="ECO:0000313" key="3">
    <source>
        <dbReference type="Proteomes" id="UP000092461"/>
    </source>
</evidence>
<sequence length="571" mass="61318">MDLAETMKAALSSSKPGGGASGNHPSGMNSNHTGAQGQDQGVGAGAGYVTEKLYMLLQLYLQNKGWNPSVELLQCFSELKDSALLPNAAYLQVLANRLALDSQGRLVLRDTGKIVLPFEHFANAVMLKHMSGPHGLHLSLEATVRAVMDSYTIGRENFGMEKEFIVEVVQSCPNPACRFYKNHLGTPYIDQQFPGPGMNPEFLTHMSQMASTGGASGTTDLPGMEKGTSGGAAAQSVVAQAAAAAAAKHAKQSQSQHQQQITAAIIQQQNRAIAQQSLEKFGNMTALEKQRVLQQLDKKHYDAVQQQVAAAANICPPPPNVPAVSGSSSINVPTLIDTIQLVQSLRNCLPAPHIPVSSWKSEDRHRRSSKRRSNASADNKFLGMMQNNPANVGNAGGGGGSGGGMMGQQVLNMSTSAQNHLPPPPPPQGQQQGVQHQSTGQQGQQQTSSGGGGGMEHNQQAHKDFLRSNLDCLETLTSNKDLLALHNGAWTNQEGRDGLAIGQDKIVRAFAELMRNMARMKTFIRPSMSLIDTIQLVQSLRNCLPAPHIPVSSWKSEDRHRREPDLGNYES</sequence>
<evidence type="ECO:0000256" key="1">
    <source>
        <dbReference type="SAM" id="MobiDB-lite"/>
    </source>
</evidence>
<dbReference type="EMBL" id="AJWK01032758">
    <property type="status" value="NOT_ANNOTATED_CDS"/>
    <property type="molecule type" value="Genomic_DNA"/>
</dbReference>
<keyword evidence="3" id="KW-1185">Reference proteome</keyword>
<dbReference type="EnsemblMetazoa" id="LLOJ009438-RA">
    <property type="protein sequence ID" value="LLOJ009438-PA"/>
    <property type="gene ID" value="LLOJ009438"/>
</dbReference>
<feature type="compositionally biased region" description="Polar residues" evidence="1">
    <location>
        <begin position="23"/>
        <end position="33"/>
    </location>
</feature>
<dbReference type="EMBL" id="AJWK01032757">
    <property type="status" value="NOT_ANNOTATED_CDS"/>
    <property type="molecule type" value="Genomic_DNA"/>
</dbReference>
<feature type="region of interest" description="Disordered" evidence="1">
    <location>
        <begin position="551"/>
        <end position="571"/>
    </location>
</feature>
<dbReference type="AlphaFoldDB" id="A0A1B0CWQ4"/>
<feature type="compositionally biased region" description="Low complexity" evidence="1">
    <location>
        <begin position="429"/>
        <end position="448"/>
    </location>
</feature>
<dbReference type="VEuPathDB" id="VectorBase:LLONM1_005362"/>
<protein>
    <submittedName>
        <fullName evidence="2">Uncharacterized protein</fullName>
    </submittedName>
</protein>
<reference evidence="2" key="1">
    <citation type="submission" date="2020-05" db="UniProtKB">
        <authorList>
            <consortium name="EnsemblMetazoa"/>
        </authorList>
    </citation>
    <scope>IDENTIFICATION</scope>
    <source>
        <strain evidence="2">Jacobina</strain>
    </source>
</reference>
<dbReference type="VEuPathDB" id="VectorBase:LLOJ009438"/>
<evidence type="ECO:0000313" key="2">
    <source>
        <dbReference type="EnsemblMetazoa" id="LLOJ009438-PA"/>
    </source>
</evidence>
<organism evidence="2 3">
    <name type="scientific">Lutzomyia longipalpis</name>
    <name type="common">Sand fly</name>
    <dbReference type="NCBI Taxonomy" id="7200"/>
    <lineage>
        <taxon>Eukaryota</taxon>
        <taxon>Metazoa</taxon>
        <taxon>Ecdysozoa</taxon>
        <taxon>Arthropoda</taxon>
        <taxon>Hexapoda</taxon>
        <taxon>Insecta</taxon>
        <taxon>Pterygota</taxon>
        <taxon>Neoptera</taxon>
        <taxon>Endopterygota</taxon>
        <taxon>Diptera</taxon>
        <taxon>Nematocera</taxon>
        <taxon>Psychodoidea</taxon>
        <taxon>Psychodidae</taxon>
        <taxon>Lutzomyia</taxon>
        <taxon>Lutzomyia</taxon>
    </lineage>
</organism>
<dbReference type="EMBL" id="AJWK01032756">
    <property type="status" value="NOT_ANNOTATED_CDS"/>
    <property type="molecule type" value="Genomic_DNA"/>
</dbReference>
<feature type="compositionally biased region" description="Basic and acidic residues" evidence="1">
    <location>
        <begin position="555"/>
        <end position="565"/>
    </location>
</feature>
<proteinExistence type="predicted"/>
<feature type="region of interest" description="Disordered" evidence="1">
    <location>
        <begin position="352"/>
        <end position="458"/>
    </location>
</feature>
<name>A0A1B0CWQ4_LUTLO</name>
<feature type="region of interest" description="Disordered" evidence="1">
    <location>
        <begin position="8"/>
        <end position="39"/>
    </location>
</feature>
<feature type="compositionally biased region" description="Gly residues" evidence="1">
    <location>
        <begin position="394"/>
        <end position="406"/>
    </location>
</feature>
<accession>A0A1B0CWQ4</accession>
<dbReference type="Proteomes" id="UP000092461">
    <property type="component" value="Unassembled WGS sequence"/>
</dbReference>